<protein>
    <submittedName>
        <fullName evidence="3">WYL domain-containing protein</fullName>
    </submittedName>
</protein>
<dbReference type="EMBL" id="CP040442">
    <property type="protein sequence ID" value="QOW09778.1"/>
    <property type="molecule type" value="Genomic_DNA"/>
</dbReference>
<reference evidence="3 4" key="1">
    <citation type="submission" date="2019-05" db="EMBL/GenBank/DDBJ databases">
        <title>Chryseobacterium sp. isolated from King George Island, maritime Antarctica.</title>
        <authorList>
            <person name="Peng X."/>
        </authorList>
    </citation>
    <scope>NUCLEOTIDE SEQUENCE [LARGE SCALE GENOMIC DNA]</scope>
    <source>
        <strain evidence="3 4">7-3A</strain>
    </source>
</reference>
<dbReference type="Pfam" id="PF25583">
    <property type="entry name" value="WCX"/>
    <property type="match status" value="1"/>
</dbReference>
<dbReference type="Proteomes" id="UP000594195">
    <property type="component" value="Chromosome"/>
</dbReference>
<dbReference type="RefSeq" id="WP_193812993.1">
    <property type="nucleotide sequence ID" value="NZ_CP040442.1"/>
</dbReference>
<organism evidence="3 4">
    <name type="scientific">Kaistella flava</name>
    <name type="common">ex Peng et al. 2021</name>
    <dbReference type="NCBI Taxonomy" id="2038776"/>
    <lineage>
        <taxon>Bacteria</taxon>
        <taxon>Pseudomonadati</taxon>
        <taxon>Bacteroidota</taxon>
        <taxon>Flavobacteriia</taxon>
        <taxon>Flavobacteriales</taxon>
        <taxon>Weeksellaceae</taxon>
        <taxon>Chryseobacterium group</taxon>
        <taxon>Kaistella</taxon>
    </lineage>
</organism>
<dbReference type="KEGG" id="kfa:Q73A0000_05045"/>
<evidence type="ECO:0000313" key="3">
    <source>
        <dbReference type="EMBL" id="QOW09778.1"/>
    </source>
</evidence>
<dbReference type="InterPro" id="IPR057727">
    <property type="entry name" value="WCX_dom"/>
</dbReference>
<evidence type="ECO:0000259" key="1">
    <source>
        <dbReference type="Pfam" id="PF13280"/>
    </source>
</evidence>
<accession>A0A7M2Y6A6</accession>
<keyword evidence="4" id="KW-1185">Reference proteome</keyword>
<sequence>MAINKNAYFRYQILDNCFRNTGRTYNIDDLLKEINDRLFERDPDNTGIQRRQLFEDIKYMESEDGFSIPLDKIKDGRRKIYRYSDRDFSIRNEPINEAEALQMQSALQILSRFSGAPQFEWMDEMLPRLESKFGAIPESEHIISYESNIDYVGTEYIKVIFNAIHNQRVLNVSYHPFTQEKSVNIVFHPYHLKQYNNRWFVFGRNEENGIKTWNLALDRVSGVKETNKTYVDADIDWEDYFSDIVGVSRPFDAVAEEVKLLFSAEAKPYILTKPIHQSQKAREINDQLEVRIKVIPNFELQKLILSFGWQVTVITPESLRDKIASILKQAVGNY</sequence>
<dbReference type="InterPro" id="IPR051534">
    <property type="entry name" value="CBASS_pafABC_assoc_protein"/>
</dbReference>
<dbReference type="Pfam" id="PF13280">
    <property type="entry name" value="WYL"/>
    <property type="match status" value="1"/>
</dbReference>
<dbReference type="PANTHER" id="PTHR34580">
    <property type="match status" value="1"/>
</dbReference>
<feature type="domain" description="WYL" evidence="1">
    <location>
        <begin position="156"/>
        <end position="224"/>
    </location>
</feature>
<evidence type="ECO:0000313" key="4">
    <source>
        <dbReference type="Proteomes" id="UP000594195"/>
    </source>
</evidence>
<gene>
    <name evidence="3" type="ORF">Q73A0000_05045</name>
</gene>
<proteinExistence type="predicted"/>
<dbReference type="AlphaFoldDB" id="A0A7M2Y6A6"/>
<dbReference type="PANTHER" id="PTHR34580:SF9">
    <property type="entry name" value="SLL5097 PROTEIN"/>
    <property type="match status" value="1"/>
</dbReference>
<dbReference type="PROSITE" id="PS52050">
    <property type="entry name" value="WYL"/>
    <property type="match status" value="1"/>
</dbReference>
<feature type="domain" description="WCX" evidence="2">
    <location>
        <begin position="256"/>
        <end position="330"/>
    </location>
</feature>
<name>A0A7M2Y6A6_9FLAO</name>
<dbReference type="InterPro" id="IPR026881">
    <property type="entry name" value="WYL_dom"/>
</dbReference>
<evidence type="ECO:0000259" key="2">
    <source>
        <dbReference type="Pfam" id="PF25583"/>
    </source>
</evidence>